<evidence type="ECO:0000256" key="15">
    <source>
        <dbReference type="ARBA" id="ARBA00022989"/>
    </source>
</evidence>
<gene>
    <name evidence="25" type="ORF">CA7LBN_000581</name>
</gene>
<feature type="domain" description="EF-hand" evidence="22">
    <location>
        <begin position="327"/>
        <end position="362"/>
    </location>
</feature>
<evidence type="ECO:0000259" key="24">
    <source>
        <dbReference type="PROSITE" id="PS51925"/>
    </source>
</evidence>
<name>A0A8F2VYW1_CANAR</name>
<dbReference type="Gene3D" id="1.10.245.10">
    <property type="entry name" value="SWIB/MDM2 domain"/>
    <property type="match status" value="1"/>
</dbReference>
<dbReference type="SMART" id="SM00174">
    <property type="entry name" value="RHO"/>
    <property type="match status" value="1"/>
</dbReference>
<evidence type="ECO:0000313" key="25">
    <source>
        <dbReference type="EMBL" id="QWW21835.1"/>
    </source>
</evidence>
<evidence type="ECO:0000256" key="18">
    <source>
        <dbReference type="ARBA" id="ARBA00023136"/>
    </source>
</evidence>
<dbReference type="InterPro" id="IPR027417">
    <property type="entry name" value="P-loop_NTPase"/>
</dbReference>
<dbReference type="SMART" id="SM00173">
    <property type="entry name" value="RAS"/>
    <property type="match status" value="1"/>
</dbReference>
<evidence type="ECO:0000256" key="21">
    <source>
        <dbReference type="SAM" id="MobiDB-lite"/>
    </source>
</evidence>
<evidence type="ECO:0000256" key="20">
    <source>
        <dbReference type="ARBA" id="ARBA00032646"/>
    </source>
</evidence>
<accession>A0A8F2VYW1</accession>
<dbReference type="GO" id="GO:0003924">
    <property type="term" value="F:GTPase activity"/>
    <property type="evidence" value="ECO:0007669"/>
    <property type="project" value="InterPro"/>
</dbReference>
<evidence type="ECO:0000256" key="9">
    <source>
        <dbReference type="ARBA" id="ARBA00022723"/>
    </source>
</evidence>
<reference evidence="25" key="1">
    <citation type="submission" date="2021-06" db="EMBL/GenBank/DDBJ databases">
        <title>Candida auris outbreak in lebanese hospital.</title>
        <authorList>
            <person name="Finianos M."/>
        </authorList>
    </citation>
    <scope>NUCLEOTIDE SEQUENCE</scope>
    <source>
        <strain evidence="25">CA7LBN</strain>
    </source>
</reference>
<dbReference type="InterPro" id="IPR003121">
    <property type="entry name" value="SWIB_MDM2_domain"/>
</dbReference>
<dbReference type="PANTHER" id="PTHR13844">
    <property type="entry name" value="SWI/SNF-RELATED MATRIX-ASSOCIATED ACTIN-DEPENDENT REGULATOR OF CHROMATIN SUBFAMILY D"/>
    <property type="match status" value="1"/>
</dbReference>
<dbReference type="AlphaFoldDB" id="A0A8F2VYW1"/>
<dbReference type="CDD" id="cd01892">
    <property type="entry name" value="Miro2"/>
    <property type="match status" value="1"/>
</dbReference>
<protein>
    <recommendedName>
        <fullName evidence="6">Mitochondrial Rho GTPase 1</fullName>
    </recommendedName>
    <alternativeName>
        <fullName evidence="20">GTPase EF-hand protein of mitochondria 1</fullName>
    </alternativeName>
</protein>
<evidence type="ECO:0000259" key="23">
    <source>
        <dbReference type="PROSITE" id="PS51423"/>
    </source>
</evidence>
<keyword evidence="14" id="KW-0106">Calcium</keyword>
<feature type="compositionally biased region" description="Basic residues" evidence="21">
    <location>
        <begin position="897"/>
        <end position="907"/>
    </location>
</feature>
<dbReference type="Pfam" id="PF13202">
    <property type="entry name" value="EF-hand_5"/>
    <property type="match status" value="1"/>
</dbReference>
<evidence type="ECO:0000256" key="4">
    <source>
        <dbReference type="ARBA" id="ARBA00007981"/>
    </source>
</evidence>
<dbReference type="SMART" id="SM00151">
    <property type="entry name" value="SWIB"/>
    <property type="match status" value="1"/>
</dbReference>
<keyword evidence="19" id="KW-0539">Nucleus</keyword>
<keyword evidence="9" id="KW-0479">Metal-binding</keyword>
<dbReference type="PROSITE" id="PS00018">
    <property type="entry name" value="EF_HAND_1"/>
    <property type="match status" value="1"/>
</dbReference>
<dbReference type="SMART" id="SM00054">
    <property type="entry name" value="EFh"/>
    <property type="match status" value="2"/>
</dbReference>
<keyword evidence="11" id="KW-0547">Nucleotide-binding</keyword>
<dbReference type="Pfam" id="PF04939">
    <property type="entry name" value="RRS1"/>
    <property type="match status" value="1"/>
</dbReference>
<feature type="domain" description="Miro" evidence="23">
    <location>
        <begin position="444"/>
        <end position="610"/>
    </location>
</feature>
<proteinExistence type="inferred from homology"/>
<dbReference type="Gene3D" id="1.10.238.10">
    <property type="entry name" value="EF-hand"/>
    <property type="match status" value="2"/>
</dbReference>
<keyword evidence="7" id="KW-0690">Ribosome biogenesis</keyword>
<dbReference type="Pfam" id="PF02201">
    <property type="entry name" value="SWIB"/>
    <property type="match status" value="1"/>
</dbReference>
<dbReference type="InterPro" id="IPR002048">
    <property type="entry name" value="EF_hand_dom"/>
</dbReference>
<dbReference type="Proteomes" id="UP000825438">
    <property type="component" value="Chromosome I"/>
</dbReference>
<comment type="subcellular location">
    <subcellularLocation>
        <location evidence="3">Mitochondrion outer membrane</location>
        <topology evidence="3">Single-pass type IV membrane protein</topology>
    </subcellularLocation>
    <subcellularLocation>
        <location evidence="2">Nucleus</location>
    </subcellularLocation>
</comment>
<evidence type="ECO:0000256" key="16">
    <source>
        <dbReference type="ARBA" id="ARBA00023128"/>
    </source>
</evidence>
<keyword evidence="17" id="KW-0342">GTP-binding</keyword>
<evidence type="ECO:0000256" key="1">
    <source>
        <dbReference type="ARBA" id="ARBA00003481"/>
    </source>
</evidence>
<feature type="compositionally biased region" description="Basic and acidic residues" evidence="21">
    <location>
        <begin position="993"/>
        <end position="1003"/>
    </location>
</feature>
<feature type="region of interest" description="Disordered" evidence="21">
    <location>
        <begin position="878"/>
        <end position="910"/>
    </location>
</feature>
<dbReference type="InterPro" id="IPR007023">
    <property type="entry name" value="Ribosom_reg"/>
</dbReference>
<evidence type="ECO:0000256" key="13">
    <source>
        <dbReference type="ARBA" id="ARBA00022801"/>
    </source>
</evidence>
<dbReference type="InterPro" id="IPR036885">
    <property type="entry name" value="SWIB_MDM2_dom_sf"/>
</dbReference>
<dbReference type="FunFam" id="3.40.50.300:FF:000553">
    <property type="entry name" value="Mitochondrial Rho GTPase"/>
    <property type="match status" value="1"/>
</dbReference>
<comment type="function">
    <text evidence="1">Mitochondrial GTPase involved in mitochondrial trafficking. Probably involved in control of anterograde transport of mitochondria and their subcellular distribution.</text>
</comment>
<dbReference type="GO" id="GO:0005509">
    <property type="term" value="F:calcium ion binding"/>
    <property type="evidence" value="ECO:0007669"/>
    <property type="project" value="InterPro"/>
</dbReference>
<evidence type="ECO:0000256" key="10">
    <source>
        <dbReference type="ARBA" id="ARBA00022737"/>
    </source>
</evidence>
<feature type="region of interest" description="Disordered" evidence="21">
    <location>
        <begin position="993"/>
        <end position="1043"/>
    </location>
</feature>
<keyword evidence="13" id="KW-0378">Hydrolase</keyword>
<dbReference type="InterPro" id="IPR011992">
    <property type="entry name" value="EF-hand-dom_pair"/>
</dbReference>
<dbReference type="GO" id="GO:0005525">
    <property type="term" value="F:GTP binding"/>
    <property type="evidence" value="ECO:0007669"/>
    <property type="project" value="UniProtKB-KW"/>
</dbReference>
<dbReference type="SUPFAM" id="SSF47592">
    <property type="entry name" value="SWIB/MDM2 domain"/>
    <property type="match status" value="1"/>
</dbReference>
<evidence type="ECO:0000256" key="3">
    <source>
        <dbReference type="ARBA" id="ARBA00004200"/>
    </source>
</evidence>
<evidence type="ECO:0000256" key="2">
    <source>
        <dbReference type="ARBA" id="ARBA00004123"/>
    </source>
</evidence>
<keyword evidence="12" id="KW-1000">Mitochondrion outer membrane</keyword>
<feature type="domain" description="DM2" evidence="24">
    <location>
        <begin position="913"/>
        <end position="990"/>
    </location>
</feature>
<dbReference type="GO" id="GO:0005634">
    <property type="term" value="C:nucleus"/>
    <property type="evidence" value="ECO:0007669"/>
    <property type="project" value="UniProtKB-SubCell"/>
</dbReference>
<dbReference type="PROSITE" id="PS51925">
    <property type="entry name" value="SWIB_MDM2"/>
    <property type="match status" value="1"/>
</dbReference>
<dbReference type="Pfam" id="PF08355">
    <property type="entry name" value="EF_assoc_1"/>
    <property type="match status" value="1"/>
</dbReference>
<dbReference type="Pfam" id="PF00071">
    <property type="entry name" value="Ras"/>
    <property type="match status" value="2"/>
</dbReference>
<dbReference type="InterPro" id="IPR019835">
    <property type="entry name" value="SWIB_domain"/>
</dbReference>
<dbReference type="Gene3D" id="3.40.50.300">
    <property type="entry name" value="P-loop containing nucleotide triphosphate hydrolases"/>
    <property type="match status" value="2"/>
</dbReference>
<evidence type="ECO:0000256" key="6">
    <source>
        <dbReference type="ARBA" id="ARBA00019119"/>
    </source>
</evidence>
<dbReference type="InterPro" id="IPR013566">
    <property type="entry name" value="EF_hand_assoc_1"/>
</dbReference>
<dbReference type="PRINTS" id="PR00449">
    <property type="entry name" value="RASTRNSFRMNG"/>
</dbReference>
<dbReference type="SMART" id="SM00175">
    <property type="entry name" value="RAB"/>
    <property type="match status" value="1"/>
</dbReference>
<dbReference type="InterPro" id="IPR013567">
    <property type="entry name" value="EF_hand_assoc_2"/>
</dbReference>
<dbReference type="PROSITE" id="PS51423">
    <property type="entry name" value="MIRO"/>
    <property type="match status" value="2"/>
</dbReference>
<feature type="compositionally biased region" description="Acidic residues" evidence="21">
    <location>
        <begin position="1032"/>
        <end position="1043"/>
    </location>
</feature>
<evidence type="ECO:0000256" key="11">
    <source>
        <dbReference type="ARBA" id="ARBA00022741"/>
    </source>
</evidence>
<sequence>MPLRIVICGDDSVGKSTLLASFVKEEYVPSVQGLIPPVTISRDDYVTMSESISEDSEADRDSSSLSQYIPQTTVIVDTQASDHITLNKELKQADVILLVYSDHYTYERISLYWMPFFRASGVNLPVIVCANKSDLHGSTEKPISFKQQNTEEFVPLINDFKEIEACVKCSAKTGSNVVDAFYLCQRAVTHPISPIFDSKEGNLKPAAVDALKRVFFLCDTDQDGYLSYQEFSDLHSKCFGQSASQEEFNDIVTNLSTIILPQDGEPKGISENAFIILNKMYAEKGRHETIWGILRAFHYTNSLSLNDKFLFPGIEVSENSSVELSPIGYRFFVDLFLKFDKDNDGGLNEEELTNLFLPTPGIPKIWRESNFPSSIVCNERGYVSLQGWLAQWNLTTFLDHKTTLEYLAYLGFDEGVSTKAIRVTKQRKLRQKQGKQYRGSVNDRNVFNCFILGAPQSGKTSLLEQFIRGTYSEYYSPTIQPKICVKDIELRGGKQCYLILEELGQLEPAILENRAALNKCDVICYTYDSSDPDSFQYLVDLRKKYSKFLDEIPSVFVALKADLDKQQQRSDVPPENYTRDLFLGSPLHISSSWTTSLHELFIQLVDAAKDPRISTPGLETHPDTTDFENLKHYLIAGGAIGFMAIFSVWIWRNSTMSEQKDFKPVSVKKPIPNTYDLGNLATFDPNPLDNTLLNDPEKKEEHLAAVTRDNLQLLINQVLSLPIKTTTESQGTSSGQDATMTLIQLPEPTTPLPREKAIPKPKPPTKWEQFAAKKGIKAKAKEGKMVYDEASGEWVPKWGYKGKNKALDDQWLVEIDEKNKGTSDELIDPRTLKRAERKKLVKKNELQHKRNLKRSQSDDAEKIKKEREYQDHLLAQKLSRSDNNRPITRRGITPSKVTKKKTTRKSGRTPNTAFNAELVLSPQLQEVVKSERMSRPQVVKQIWTYIKANNLQDQSDKRKIHCDEKMRNLFKKSSVGMFEMNKLLGDHMYKDGEIVNGNGKRDISDEDNDDEEEGEATFHDESDRKDVKQEQVSEESEISDVDE</sequence>
<comment type="similarity">
    <text evidence="4">Belongs to the mitochondrial Rho GTPase family.</text>
</comment>
<dbReference type="PROSITE" id="PS50222">
    <property type="entry name" value="EF_HAND_2"/>
    <property type="match status" value="2"/>
</dbReference>
<evidence type="ECO:0000256" key="12">
    <source>
        <dbReference type="ARBA" id="ARBA00022787"/>
    </source>
</evidence>
<feature type="compositionally biased region" description="Basic and acidic residues" evidence="21">
    <location>
        <begin position="1016"/>
        <end position="1031"/>
    </location>
</feature>
<evidence type="ECO:0000256" key="19">
    <source>
        <dbReference type="ARBA" id="ARBA00023242"/>
    </source>
</evidence>
<dbReference type="SUPFAM" id="SSF47473">
    <property type="entry name" value="EF-hand"/>
    <property type="match status" value="1"/>
</dbReference>
<evidence type="ECO:0000256" key="5">
    <source>
        <dbReference type="ARBA" id="ARBA00010077"/>
    </source>
</evidence>
<dbReference type="SUPFAM" id="SSF52540">
    <property type="entry name" value="P-loop containing nucleoside triphosphate hydrolases"/>
    <property type="match status" value="2"/>
</dbReference>
<feature type="compositionally biased region" description="Acidic residues" evidence="21">
    <location>
        <begin position="1004"/>
        <end position="1015"/>
    </location>
</feature>
<evidence type="ECO:0000259" key="22">
    <source>
        <dbReference type="PROSITE" id="PS50222"/>
    </source>
</evidence>
<keyword evidence="8" id="KW-0812">Transmembrane</keyword>
<feature type="domain" description="Miro" evidence="23">
    <location>
        <begin position="1"/>
        <end position="190"/>
    </location>
</feature>
<keyword evidence="18" id="KW-0472">Membrane</keyword>
<feature type="domain" description="EF-hand" evidence="22">
    <location>
        <begin position="206"/>
        <end position="241"/>
    </location>
</feature>
<evidence type="ECO:0000256" key="7">
    <source>
        <dbReference type="ARBA" id="ARBA00022517"/>
    </source>
</evidence>
<dbReference type="CDD" id="cd10567">
    <property type="entry name" value="SWIB-MDM2_like"/>
    <property type="match status" value="1"/>
</dbReference>
<dbReference type="InterPro" id="IPR020860">
    <property type="entry name" value="MIRO_dom"/>
</dbReference>
<evidence type="ECO:0000256" key="14">
    <source>
        <dbReference type="ARBA" id="ARBA00022837"/>
    </source>
</evidence>
<organism evidence="25">
    <name type="scientific">Candidozyma auris</name>
    <name type="common">Yeast</name>
    <name type="synonym">Candida auris</name>
    <dbReference type="NCBI Taxonomy" id="498019"/>
    <lineage>
        <taxon>Eukaryota</taxon>
        <taxon>Fungi</taxon>
        <taxon>Dikarya</taxon>
        <taxon>Ascomycota</taxon>
        <taxon>Saccharomycotina</taxon>
        <taxon>Pichiomycetes</taxon>
        <taxon>Metschnikowiaceae</taxon>
        <taxon>Candidozyma</taxon>
    </lineage>
</organism>
<evidence type="ECO:0000256" key="17">
    <source>
        <dbReference type="ARBA" id="ARBA00023134"/>
    </source>
</evidence>
<keyword evidence="15" id="KW-1133">Transmembrane helix</keyword>
<dbReference type="Pfam" id="PF08356">
    <property type="entry name" value="EF_assoc_2"/>
    <property type="match status" value="1"/>
</dbReference>
<evidence type="ECO:0000256" key="8">
    <source>
        <dbReference type="ARBA" id="ARBA00022692"/>
    </source>
</evidence>
<dbReference type="InterPro" id="IPR001806">
    <property type="entry name" value="Small_GTPase"/>
</dbReference>
<dbReference type="GO" id="GO:0005741">
    <property type="term" value="C:mitochondrial outer membrane"/>
    <property type="evidence" value="ECO:0007669"/>
    <property type="project" value="UniProtKB-SubCell"/>
</dbReference>
<keyword evidence="16" id="KW-0496">Mitochondrion</keyword>
<dbReference type="GO" id="GO:0042254">
    <property type="term" value="P:ribosome biogenesis"/>
    <property type="evidence" value="ECO:0007669"/>
    <property type="project" value="UniProtKB-KW"/>
</dbReference>
<dbReference type="InterPro" id="IPR018247">
    <property type="entry name" value="EF_Hand_1_Ca_BS"/>
</dbReference>
<dbReference type="EMBL" id="CP076749">
    <property type="protein sequence ID" value="QWW21835.1"/>
    <property type="molecule type" value="Genomic_DNA"/>
</dbReference>
<keyword evidence="10" id="KW-0677">Repeat</keyword>
<comment type="similarity">
    <text evidence="5">Belongs to the RRS1 family.</text>
</comment>